<dbReference type="OrthoDB" id="2685129at2759"/>
<sequence>ANDYVDQMASSAPLATFAMDDYTVFVPGYGFIECNLSSFVVSRLEDAYASNDFFHPAQALTLALYDHHLLPDFPFTQASSLFSAAVQLYA</sequence>
<dbReference type="Proteomes" id="UP000714275">
    <property type="component" value="Unassembled WGS sequence"/>
</dbReference>
<reference evidence="1" key="1">
    <citation type="journal article" date="2020" name="New Phytol.">
        <title>Comparative genomics reveals dynamic genome evolution in host specialist ectomycorrhizal fungi.</title>
        <authorList>
            <person name="Lofgren L.A."/>
            <person name="Nguyen N.H."/>
            <person name="Vilgalys R."/>
            <person name="Ruytinx J."/>
            <person name="Liao H.L."/>
            <person name="Branco S."/>
            <person name="Kuo A."/>
            <person name="LaButti K."/>
            <person name="Lipzen A."/>
            <person name="Andreopoulos W."/>
            <person name="Pangilinan J."/>
            <person name="Riley R."/>
            <person name="Hundley H."/>
            <person name="Na H."/>
            <person name="Barry K."/>
            <person name="Grigoriev I.V."/>
            <person name="Stajich J.E."/>
            <person name="Kennedy P.G."/>
        </authorList>
    </citation>
    <scope>NUCLEOTIDE SEQUENCE</scope>
    <source>
        <strain evidence="1">DOB743</strain>
    </source>
</reference>
<accession>A0A9P6ZP82</accession>
<keyword evidence="2" id="KW-1185">Reference proteome</keyword>
<evidence type="ECO:0000313" key="1">
    <source>
        <dbReference type="EMBL" id="KAG1773322.1"/>
    </source>
</evidence>
<comment type="caution">
    <text evidence="1">The sequence shown here is derived from an EMBL/GenBank/DDBJ whole genome shotgun (WGS) entry which is preliminary data.</text>
</comment>
<name>A0A9P6ZP82_9AGAM</name>
<dbReference type="AlphaFoldDB" id="A0A9P6ZP82"/>
<protein>
    <submittedName>
        <fullName evidence="1">Uncharacterized protein</fullName>
    </submittedName>
</protein>
<evidence type="ECO:0000313" key="2">
    <source>
        <dbReference type="Proteomes" id="UP000714275"/>
    </source>
</evidence>
<gene>
    <name evidence="1" type="ORF">EV702DRAFT_976071</name>
</gene>
<proteinExistence type="predicted"/>
<dbReference type="EMBL" id="JABBWD010000048">
    <property type="protein sequence ID" value="KAG1773322.1"/>
    <property type="molecule type" value="Genomic_DNA"/>
</dbReference>
<feature type="non-terminal residue" evidence="1">
    <location>
        <position position="1"/>
    </location>
</feature>
<organism evidence="1 2">
    <name type="scientific">Suillus placidus</name>
    <dbReference type="NCBI Taxonomy" id="48579"/>
    <lineage>
        <taxon>Eukaryota</taxon>
        <taxon>Fungi</taxon>
        <taxon>Dikarya</taxon>
        <taxon>Basidiomycota</taxon>
        <taxon>Agaricomycotina</taxon>
        <taxon>Agaricomycetes</taxon>
        <taxon>Agaricomycetidae</taxon>
        <taxon>Boletales</taxon>
        <taxon>Suillineae</taxon>
        <taxon>Suillaceae</taxon>
        <taxon>Suillus</taxon>
    </lineage>
</organism>